<accession>A0A926WJ21</accession>
<keyword evidence="2" id="KW-1185">Reference proteome</keyword>
<gene>
    <name evidence="1" type="ORF">H6G06_16530</name>
</gene>
<sequence>MLENTSFAFVANLLDVQCNLPFNVIENCYFQKANSIQIAQIKKYLSDSGYLYGLSKFNLSPYELVYIEDLSKPTQKSFKSQQLEEDWKYYILTFNGNNSIIYDLSLAANLAKVELEFGLQFIRHPESEGFGILKNPIHSFNYFHEMNTNSFLTEPAEYIDEKILQDIGSIYSNYKQLDETRYPDIKQAIQMLEDLKHIPNHSKFKVLGLFTIIEFLITHKPIDTGDSIIRQVTTKIPLLSKRFSEELDYSKFFGNTPQNTIWKKLYAYRSNIAHGGQSDFAKELSVLKDDLTVKKFLKLAVKMLLQHSLIEPQLYTDLREC</sequence>
<evidence type="ECO:0000313" key="1">
    <source>
        <dbReference type="EMBL" id="MBD2295045.1"/>
    </source>
</evidence>
<evidence type="ECO:0008006" key="3">
    <source>
        <dbReference type="Google" id="ProtNLM"/>
    </source>
</evidence>
<comment type="caution">
    <text evidence="1">The sequence shown here is derived from an EMBL/GenBank/DDBJ whole genome shotgun (WGS) entry which is preliminary data.</text>
</comment>
<evidence type="ECO:0000313" key="2">
    <source>
        <dbReference type="Proteomes" id="UP000662185"/>
    </source>
</evidence>
<reference evidence="2" key="1">
    <citation type="journal article" date="2020" name="ISME J.">
        <title>Comparative genomics reveals insights into cyanobacterial evolution and habitat adaptation.</title>
        <authorList>
            <person name="Chen M.Y."/>
            <person name="Teng W.K."/>
            <person name="Zhao L."/>
            <person name="Hu C.X."/>
            <person name="Zhou Y.K."/>
            <person name="Han B.P."/>
            <person name="Song L.R."/>
            <person name="Shu W.S."/>
        </authorList>
    </citation>
    <scope>NUCLEOTIDE SEQUENCE [LARGE SCALE GENOMIC DNA]</scope>
    <source>
        <strain evidence="2">FACHB-251</strain>
    </source>
</reference>
<name>A0A926WJ21_9NOST</name>
<proteinExistence type="predicted"/>
<protein>
    <recommendedName>
        <fullName evidence="3">Apea-like HEPN domain-containing protein</fullName>
    </recommendedName>
</protein>
<dbReference type="Proteomes" id="UP000662185">
    <property type="component" value="Unassembled WGS sequence"/>
</dbReference>
<dbReference type="RefSeq" id="WP_190562060.1">
    <property type="nucleotide sequence ID" value="NZ_JACJQU010000010.1"/>
</dbReference>
<organism evidence="1 2">
    <name type="scientific">Anabaena sphaerica FACHB-251</name>
    <dbReference type="NCBI Taxonomy" id="2692883"/>
    <lineage>
        <taxon>Bacteria</taxon>
        <taxon>Bacillati</taxon>
        <taxon>Cyanobacteriota</taxon>
        <taxon>Cyanophyceae</taxon>
        <taxon>Nostocales</taxon>
        <taxon>Nostocaceae</taxon>
        <taxon>Anabaena</taxon>
    </lineage>
</organism>
<dbReference type="EMBL" id="JACJQU010000010">
    <property type="protein sequence ID" value="MBD2295045.1"/>
    <property type="molecule type" value="Genomic_DNA"/>
</dbReference>
<dbReference type="AlphaFoldDB" id="A0A926WJ21"/>